<evidence type="ECO:0000313" key="2">
    <source>
        <dbReference type="Proteomes" id="UP001157502"/>
    </source>
</evidence>
<protein>
    <submittedName>
        <fullName evidence="1">Uncharacterized protein</fullName>
    </submittedName>
</protein>
<comment type="caution">
    <text evidence="1">The sequence shown here is derived from an EMBL/GenBank/DDBJ whole genome shotgun (WGS) entry which is preliminary data.</text>
</comment>
<dbReference type="EMBL" id="CM055760">
    <property type="protein sequence ID" value="KAJ7986946.1"/>
    <property type="molecule type" value="Genomic_DNA"/>
</dbReference>
<dbReference type="Proteomes" id="UP001157502">
    <property type="component" value="Chromosome 33"/>
</dbReference>
<keyword evidence="2" id="KW-1185">Reference proteome</keyword>
<organism evidence="1 2">
    <name type="scientific">Dallia pectoralis</name>
    <name type="common">Alaska blackfish</name>
    <dbReference type="NCBI Taxonomy" id="75939"/>
    <lineage>
        <taxon>Eukaryota</taxon>
        <taxon>Metazoa</taxon>
        <taxon>Chordata</taxon>
        <taxon>Craniata</taxon>
        <taxon>Vertebrata</taxon>
        <taxon>Euteleostomi</taxon>
        <taxon>Actinopterygii</taxon>
        <taxon>Neopterygii</taxon>
        <taxon>Teleostei</taxon>
        <taxon>Protacanthopterygii</taxon>
        <taxon>Esociformes</taxon>
        <taxon>Umbridae</taxon>
        <taxon>Dallia</taxon>
    </lineage>
</organism>
<name>A0ACC2F6D3_DALPE</name>
<evidence type="ECO:0000313" key="1">
    <source>
        <dbReference type="EMBL" id="KAJ7986946.1"/>
    </source>
</evidence>
<gene>
    <name evidence="1" type="ORF">DPEC_G00333650</name>
</gene>
<proteinExistence type="predicted"/>
<accession>A0ACC2F6D3</accession>
<sequence>MKDTREAEQVLDVPELFPPHKGGSEVVRRLRSSFLTAFLRNDERSFDPDLCASERKGVLSVTQAGNGRKICRRCVKHTRCPLTGKEKAGSMMSSDRDKVFSKGIAFDPCQLQDRWENREKKSNEKAQPQKRVLNGRIKEAKKNASSTLAKIVKVRRMVYCPLLKRFRLDPPLDAPPPRPPSPPPPKKTPQRVIPKTVKKPVPPEAPPPPLPKVILSYKDVLRRSELKWWRGIREKEPTKDPDCFFVLIVQVIQSVSLWTWRKPAKTSPIGIKSLKREPWQRRGAIMLSDKDEETVYDGFQLRNQWEKRAKQFSEKGQQEMERQAKSGLTGLYEKWQTSLANKNGTTFAEKKGKRGDMSDFRKAVVIPDTDVHNNIATFKVVPPPKIPKPAPPTPAKKQPPKRVKPKVHKPSGGWDKSWMCLKPTEQEVQSEEKWWRDFKPDRYLPLSDWARPFKCRPLLFSNMLHQQTEYWQLIWPAFSQGKNDKLQKDRPLQDEVNLQEWRDAWKTLRKQPTENLIVQEIRKLEVFLPGWNTSWKVASRAVQNNVRCLKDWHESWNSCKQHNWDTRNFRFMTKWMPSNELLGSRLNEDIPNVSKWIVSWKCVKLQPQSQETQLEAKKTESEFDLSNVPLHLHFRNLKTSFSNWHRAWKVSTADSEVKEGGWKRSWKICRQDLNIDDTKYRRDVVFFSTKHNTRQFLGVHCLIPNEWSESWRTVKPSRYAETLEEENETIEEDGHNDSSEHVSYLMGVPLYDWAESWRLKIKDRECLTLPRTEPPLAQKTRKERLPVTTTSPIEPYEDIFKQASWGDSWKILKPPKKAAPFQKTYWKGFKQDGDLRLKERAKPFKCRPLLLSHLLHRQTVLWHQERSTFNRKQRDTLLSMNLFWDEVNLPEWKDFWKTSKPLPKQHTKKRAIAEKGKPEHFLLDLKDSQHLPVSPNPKLSNELLCFRLDGQISSSPEWRVLEISEIPTSTPVGDITIATASLVQQD</sequence>
<reference evidence="1" key="1">
    <citation type="submission" date="2021-05" db="EMBL/GenBank/DDBJ databases">
        <authorList>
            <person name="Pan Q."/>
            <person name="Jouanno E."/>
            <person name="Zahm M."/>
            <person name="Klopp C."/>
            <person name="Cabau C."/>
            <person name="Louis A."/>
            <person name="Berthelot C."/>
            <person name="Parey E."/>
            <person name="Roest Crollius H."/>
            <person name="Montfort J."/>
            <person name="Robinson-Rechavi M."/>
            <person name="Bouchez O."/>
            <person name="Lampietro C."/>
            <person name="Lopez Roques C."/>
            <person name="Donnadieu C."/>
            <person name="Postlethwait J."/>
            <person name="Bobe J."/>
            <person name="Dillon D."/>
            <person name="Chandos A."/>
            <person name="von Hippel F."/>
            <person name="Guiguen Y."/>
        </authorList>
    </citation>
    <scope>NUCLEOTIDE SEQUENCE</scope>
    <source>
        <strain evidence="1">YG-Jan2019</strain>
    </source>
</reference>